<gene>
    <name evidence="10" type="ORF">EGR_00067</name>
</gene>
<name>W6UU13_ECHGR</name>
<comment type="caution">
    <text evidence="10">The sequence shown here is derived from an EMBL/GenBank/DDBJ whole genome shotgun (WGS) entry which is preliminary data.</text>
</comment>
<dbReference type="InterPro" id="IPR036236">
    <property type="entry name" value="Znf_C2H2_sf"/>
</dbReference>
<dbReference type="PANTHER" id="PTHR24406">
    <property type="entry name" value="TRANSCRIPTIONAL REPRESSOR CTCFL-RELATED"/>
    <property type="match status" value="1"/>
</dbReference>
<dbReference type="GO" id="GO:0008270">
    <property type="term" value="F:zinc ion binding"/>
    <property type="evidence" value="ECO:0007669"/>
    <property type="project" value="UniProtKB-KW"/>
</dbReference>
<evidence type="ECO:0000256" key="6">
    <source>
        <dbReference type="ARBA" id="ARBA00023242"/>
    </source>
</evidence>
<dbReference type="STRING" id="6210.W6UU13"/>
<evidence type="ECO:0000256" key="7">
    <source>
        <dbReference type="PROSITE-ProRule" id="PRU00042"/>
    </source>
</evidence>
<dbReference type="PROSITE" id="PS00028">
    <property type="entry name" value="ZINC_FINGER_C2H2_1"/>
    <property type="match status" value="2"/>
</dbReference>
<evidence type="ECO:0000256" key="1">
    <source>
        <dbReference type="ARBA" id="ARBA00004123"/>
    </source>
</evidence>
<keyword evidence="3" id="KW-0677">Repeat</keyword>
<protein>
    <submittedName>
        <fullName evidence="10">Zinc finger protein 445</fullName>
    </submittedName>
</protein>
<accession>W6UU13</accession>
<dbReference type="CTD" id="36335782"/>
<proteinExistence type="predicted"/>
<evidence type="ECO:0000313" key="11">
    <source>
        <dbReference type="Proteomes" id="UP000019149"/>
    </source>
</evidence>
<dbReference type="GeneID" id="36335782"/>
<feature type="region of interest" description="Disordered" evidence="8">
    <location>
        <begin position="295"/>
        <end position="323"/>
    </location>
</feature>
<evidence type="ECO:0000256" key="3">
    <source>
        <dbReference type="ARBA" id="ARBA00022737"/>
    </source>
</evidence>
<evidence type="ECO:0000256" key="5">
    <source>
        <dbReference type="ARBA" id="ARBA00022833"/>
    </source>
</evidence>
<keyword evidence="5" id="KW-0862">Zinc</keyword>
<dbReference type="Gene3D" id="3.30.160.60">
    <property type="entry name" value="Classic Zinc Finger"/>
    <property type="match status" value="2"/>
</dbReference>
<reference evidence="10 11" key="1">
    <citation type="journal article" date="2013" name="Nat. Genet.">
        <title>The genome of the hydatid tapeworm Echinococcus granulosus.</title>
        <authorList>
            <person name="Zheng H."/>
            <person name="Zhang W."/>
            <person name="Zhang L."/>
            <person name="Zhang Z."/>
            <person name="Li J."/>
            <person name="Lu G."/>
            <person name="Zhu Y."/>
            <person name="Wang Y."/>
            <person name="Huang Y."/>
            <person name="Liu J."/>
            <person name="Kang H."/>
            <person name="Chen J."/>
            <person name="Wang L."/>
            <person name="Chen A."/>
            <person name="Yu S."/>
            <person name="Gao Z."/>
            <person name="Jin L."/>
            <person name="Gu W."/>
            <person name="Wang Z."/>
            <person name="Zhao L."/>
            <person name="Shi B."/>
            <person name="Wen H."/>
            <person name="Lin R."/>
            <person name="Jones M.K."/>
            <person name="Brejova B."/>
            <person name="Vinar T."/>
            <person name="Zhao G."/>
            <person name="McManus D.P."/>
            <person name="Chen Z."/>
            <person name="Zhou Y."/>
            <person name="Wang S."/>
        </authorList>
    </citation>
    <scope>NUCLEOTIDE SEQUENCE [LARGE SCALE GENOMIC DNA]</scope>
</reference>
<dbReference type="SMART" id="SM00355">
    <property type="entry name" value="ZnF_C2H2"/>
    <property type="match status" value="5"/>
</dbReference>
<evidence type="ECO:0000313" key="10">
    <source>
        <dbReference type="EMBL" id="EUB64798.1"/>
    </source>
</evidence>
<feature type="domain" description="C2H2-type" evidence="9">
    <location>
        <begin position="532"/>
        <end position="560"/>
    </location>
</feature>
<dbReference type="OMA" id="HISACSL"/>
<dbReference type="RefSeq" id="XP_024355994.1">
    <property type="nucleotide sequence ID" value="XM_024489316.1"/>
</dbReference>
<evidence type="ECO:0000256" key="2">
    <source>
        <dbReference type="ARBA" id="ARBA00022723"/>
    </source>
</evidence>
<keyword evidence="11" id="KW-1185">Reference proteome</keyword>
<evidence type="ECO:0000259" key="9">
    <source>
        <dbReference type="PROSITE" id="PS50157"/>
    </source>
</evidence>
<dbReference type="KEGG" id="egl:EGR_00067"/>
<keyword evidence="2" id="KW-0479">Metal-binding</keyword>
<dbReference type="InterPro" id="IPR050888">
    <property type="entry name" value="ZnF_C2H2-type_TF"/>
</dbReference>
<sequence length="741" mass="82241">MLSLTSTATSETMLVTNDTIEKDEPEMYVSSRSEPGGDDKLKRPCISPSPAKGQIKSPRVQEFQSLKCRCERSFVSISEFVLHAQTCSELMLLTENAVDLSFQSQNPDKTELVKAAPPLTTDALDLTVRGIESTAEGLTTTNPTLTCPECKVNTVSHMQLLRHFESAHGVYGNYTCFCGVEFGWLPAFLSHHLLCPTITSKNPQNADFDNNVLKRQIPLQLKQTRPPLISTQPQPDLSRPFKCCHCVKSFKSKALLDQHMHIHYPPKYTCRYCAKKYRWPPVFYHHQRTCKKRPSTAAVSGTASNSSIGRANEPIQTRGYGPRVQQTPTYRFPAPLPPPPISVPALFLLNSSTQEPRPSIPSTLLLPPPPPLPPAFARSWERREADQLMNMASFRLPPFPLPLGVNPELLRLPGPPPLPLPPPPPIPPFYSALESQTSNVCAKNAASSEMPSSVTCMCGTVFESLSPYLSHISACSLFGRALSIPPPSVEEANSTMFLANMISVLEKCKPEFFQQFLNLNSPQSEAQDNGCNMCDQCGKEFSSRLSLKQHVEGKHSTEGKYQCPGCAKRYRWGASYYYHKKSCPAVSREDEDNFMEDELCSSPLNAENVNENSVCAVMLIQSAAELLERQQHSSQLQVKPVHQQQEFLLRENQKETLTVQGNAEYDGNRDLMKASIKQESGGSNTDFGARDLMGLGGFIVPPCQSLNRVELQLKMHSNFTPPPPPPPLPLQPPCVIYALLD</sequence>
<dbReference type="AlphaFoldDB" id="W6UU13"/>
<comment type="subcellular location">
    <subcellularLocation>
        <location evidence="1">Nucleus</location>
    </subcellularLocation>
</comment>
<evidence type="ECO:0000256" key="4">
    <source>
        <dbReference type="ARBA" id="ARBA00022771"/>
    </source>
</evidence>
<keyword evidence="6" id="KW-0539">Nucleus</keyword>
<dbReference type="InterPro" id="IPR013087">
    <property type="entry name" value="Znf_C2H2_type"/>
</dbReference>
<dbReference type="OrthoDB" id="8823111at2759"/>
<dbReference type="EMBL" id="APAU02000001">
    <property type="protein sequence ID" value="EUB64798.1"/>
    <property type="molecule type" value="Genomic_DNA"/>
</dbReference>
<organism evidence="10 11">
    <name type="scientific">Echinococcus granulosus</name>
    <name type="common">Hydatid tapeworm</name>
    <dbReference type="NCBI Taxonomy" id="6210"/>
    <lineage>
        <taxon>Eukaryota</taxon>
        <taxon>Metazoa</taxon>
        <taxon>Spiralia</taxon>
        <taxon>Lophotrochozoa</taxon>
        <taxon>Platyhelminthes</taxon>
        <taxon>Cestoda</taxon>
        <taxon>Eucestoda</taxon>
        <taxon>Cyclophyllidea</taxon>
        <taxon>Taeniidae</taxon>
        <taxon>Echinococcus</taxon>
        <taxon>Echinococcus granulosus group</taxon>
    </lineage>
</organism>
<feature type="domain" description="C2H2-type" evidence="9">
    <location>
        <begin position="241"/>
        <end position="268"/>
    </location>
</feature>
<dbReference type="Proteomes" id="UP000019149">
    <property type="component" value="Unassembled WGS sequence"/>
</dbReference>
<evidence type="ECO:0000256" key="8">
    <source>
        <dbReference type="SAM" id="MobiDB-lite"/>
    </source>
</evidence>
<keyword evidence="4 7" id="KW-0863">Zinc-finger</keyword>
<dbReference type="GO" id="GO:0005634">
    <property type="term" value="C:nucleus"/>
    <property type="evidence" value="ECO:0007669"/>
    <property type="project" value="UniProtKB-SubCell"/>
</dbReference>
<dbReference type="PROSITE" id="PS50157">
    <property type="entry name" value="ZINC_FINGER_C2H2_2"/>
    <property type="match status" value="2"/>
</dbReference>
<feature type="compositionally biased region" description="Polar residues" evidence="8">
    <location>
        <begin position="297"/>
        <end position="309"/>
    </location>
</feature>
<dbReference type="SUPFAM" id="SSF57667">
    <property type="entry name" value="beta-beta-alpha zinc fingers"/>
    <property type="match status" value="2"/>
</dbReference>